<name>A0A542UIR6_9ACTN</name>
<evidence type="ECO:0000313" key="1">
    <source>
        <dbReference type="EMBL" id="TQK98968.1"/>
    </source>
</evidence>
<comment type="caution">
    <text evidence="1">The sequence shown here is derived from an EMBL/GenBank/DDBJ whole genome shotgun (WGS) entry which is preliminary data.</text>
</comment>
<dbReference type="EMBL" id="VFNX01000001">
    <property type="protein sequence ID" value="TQK98968.1"/>
    <property type="molecule type" value="Genomic_DNA"/>
</dbReference>
<dbReference type="Proteomes" id="UP000318103">
    <property type="component" value="Unassembled WGS sequence"/>
</dbReference>
<reference evidence="1 2" key="1">
    <citation type="submission" date="2019-06" db="EMBL/GenBank/DDBJ databases">
        <title>Sequencing the genomes of 1000 actinobacteria strains.</title>
        <authorList>
            <person name="Klenk H.-P."/>
        </authorList>
    </citation>
    <scope>NUCLEOTIDE SEQUENCE [LARGE SCALE GENOMIC DNA]</scope>
    <source>
        <strain evidence="1 2">DSM 41929</strain>
    </source>
</reference>
<organism evidence="1 2">
    <name type="scientific">Streptomyces puniciscabiei</name>
    <dbReference type="NCBI Taxonomy" id="164348"/>
    <lineage>
        <taxon>Bacteria</taxon>
        <taxon>Bacillati</taxon>
        <taxon>Actinomycetota</taxon>
        <taxon>Actinomycetes</taxon>
        <taxon>Kitasatosporales</taxon>
        <taxon>Streptomycetaceae</taxon>
        <taxon>Streptomyces</taxon>
    </lineage>
</organism>
<gene>
    <name evidence="1" type="ORF">FB563_4016</name>
</gene>
<sequence>MWLRAMREGFTDFIEAGGPSGERFGPGSDRRFNEALAQLRNRIQQQADEVSGRYKLTGLILPEHER</sequence>
<proteinExistence type="predicted"/>
<dbReference type="AlphaFoldDB" id="A0A542UIR6"/>
<protein>
    <submittedName>
        <fullName evidence="1">Uncharacterized protein</fullName>
    </submittedName>
</protein>
<accession>A0A542UIR6</accession>
<keyword evidence="2" id="KW-1185">Reference proteome</keyword>
<evidence type="ECO:0000313" key="2">
    <source>
        <dbReference type="Proteomes" id="UP000318103"/>
    </source>
</evidence>